<dbReference type="InterPro" id="IPR005123">
    <property type="entry name" value="Oxoglu/Fe-dep_dioxygenase_dom"/>
</dbReference>
<dbReference type="GO" id="GO:0016705">
    <property type="term" value="F:oxidoreductase activity, acting on paired donors, with incorporation or reduction of molecular oxygen"/>
    <property type="evidence" value="ECO:0007669"/>
    <property type="project" value="UniProtKB-ARBA"/>
</dbReference>
<evidence type="ECO:0000313" key="4">
    <source>
        <dbReference type="Proteomes" id="UP000298416"/>
    </source>
</evidence>
<keyword evidence="1" id="KW-0560">Oxidoreductase</keyword>
<feature type="domain" description="Fe2OG dioxygenase" evidence="2">
    <location>
        <begin position="163"/>
        <end position="265"/>
    </location>
</feature>
<sequence>MGSLANQTLPTIAFSSQNLEVGSSSWLSTSKQVVLALEEFGCFIATYTNFSPQLHHAIFKASEELFDLPTHVKMLNTSDTPSHGYVGQEPVVPLYEGLGIESSTTVQGVDRFTSLLWPSGNETFREAALEYSKVVAGLDKVVMTMVSEVYGIRSAYESLLEATSYLLRFIKYLAPVGDEAGLGIVPHTDKSFTSILHQRQVKGLQIMTKTGDWVGIDPSPSDFVVMAGDACMGFTNGRIEPSYHRVMIEGSEERYSLGVFTFIRDVEIQVPEELVDEDYPLQFKPFDNYKYIHFYYTEEGRRSKCPIRAYCGI</sequence>
<dbReference type="InterPro" id="IPR044861">
    <property type="entry name" value="IPNS-like_FE2OG_OXY"/>
</dbReference>
<gene>
    <name evidence="3" type="ORF">SASPL_108075</name>
</gene>
<reference evidence="3" key="1">
    <citation type="submission" date="2018-01" db="EMBL/GenBank/DDBJ databases">
        <authorList>
            <person name="Mao J.F."/>
        </authorList>
    </citation>
    <scope>NUCLEOTIDE SEQUENCE</scope>
    <source>
        <strain evidence="3">Huo1</strain>
        <tissue evidence="3">Leaf</tissue>
    </source>
</reference>
<dbReference type="EMBL" id="PNBA02000003">
    <property type="protein sequence ID" value="KAG6430016.1"/>
    <property type="molecule type" value="Genomic_DNA"/>
</dbReference>
<keyword evidence="1" id="KW-0408">Iron</keyword>
<dbReference type="PROSITE" id="PS51471">
    <property type="entry name" value="FE2OG_OXY"/>
    <property type="match status" value="1"/>
</dbReference>
<name>A0A8X9A738_SALSN</name>
<evidence type="ECO:0000256" key="1">
    <source>
        <dbReference type="RuleBase" id="RU003682"/>
    </source>
</evidence>
<dbReference type="OrthoDB" id="288590at2759"/>
<dbReference type="GO" id="GO:0002238">
    <property type="term" value="P:response to molecule of fungal origin"/>
    <property type="evidence" value="ECO:0007669"/>
    <property type="project" value="UniProtKB-ARBA"/>
</dbReference>
<reference evidence="3" key="2">
    <citation type="submission" date="2020-08" db="EMBL/GenBank/DDBJ databases">
        <title>Plant Genome Project.</title>
        <authorList>
            <person name="Zhang R.-G."/>
        </authorList>
    </citation>
    <scope>NUCLEOTIDE SEQUENCE</scope>
    <source>
        <strain evidence="3">Huo1</strain>
        <tissue evidence="3">Leaf</tissue>
    </source>
</reference>
<keyword evidence="1" id="KW-0479">Metal-binding</keyword>
<dbReference type="Proteomes" id="UP000298416">
    <property type="component" value="Unassembled WGS sequence"/>
</dbReference>
<dbReference type="InterPro" id="IPR050231">
    <property type="entry name" value="Iron_ascorbate_oxido_reductase"/>
</dbReference>
<dbReference type="Pfam" id="PF14226">
    <property type="entry name" value="DIOX_N"/>
    <property type="match status" value="1"/>
</dbReference>
<dbReference type="Pfam" id="PF03171">
    <property type="entry name" value="2OG-FeII_Oxy"/>
    <property type="match status" value="1"/>
</dbReference>
<dbReference type="GO" id="GO:0009805">
    <property type="term" value="P:coumarin biosynthetic process"/>
    <property type="evidence" value="ECO:0007669"/>
    <property type="project" value="UniProtKB-ARBA"/>
</dbReference>
<comment type="caution">
    <text evidence="3">The sequence shown here is derived from an EMBL/GenBank/DDBJ whole genome shotgun (WGS) entry which is preliminary data.</text>
</comment>
<dbReference type="AlphaFoldDB" id="A0A8X9A738"/>
<keyword evidence="4" id="KW-1185">Reference proteome</keyword>
<dbReference type="GO" id="GO:0046872">
    <property type="term" value="F:metal ion binding"/>
    <property type="evidence" value="ECO:0007669"/>
    <property type="project" value="UniProtKB-KW"/>
</dbReference>
<accession>A0A8X9A738</accession>
<organism evidence="3">
    <name type="scientific">Salvia splendens</name>
    <name type="common">Scarlet sage</name>
    <dbReference type="NCBI Taxonomy" id="180675"/>
    <lineage>
        <taxon>Eukaryota</taxon>
        <taxon>Viridiplantae</taxon>
        <taxon>Streptophyta</taxon>
        <taxon>Embryophyta</taxon>
        <taxon>Tracheophyta</taxon>
        <taxon>Spermatophyta</taxon>
        <taxon>Magnoliopsida</taxon>
        <taxon>eudicotyledons</taxon>
        <taxon>Gunneridae</taxon>
        <taxon>Pentapetalae</taxon>
        <taxon>asterids</taxon>
        <taxon>lamiids</taxon>
        <taxon>Lamiales</taxon>
        <taxon>Lamiaceae</taxon>
        <taxon>Nepetoideae</taxon>
        <taxon>Mentheae</taxon>
        <taxon>Salviinae</taxon>
        <taxon>Salvia</taxon>
        <taxon>Salvia subgen. Calosphace</taxon>
        <taxon>core Calosphace</taxon>
    </lineage>
</organism>
<comment type="similarity">
    <text evidence="1">Belongs to the iron/ascorbate-dependent oxidoreductase family.</text>
</comment>
<proteinExistence type="inferred from homology"/>
<dbReference type="InterPro" id="IPR026992">
    <property type="entry name" value="DIOX_N"/>
</dbReference>
<dbReference type="PANTHER" id="PTHR47990">
    <property type="entry name" value="2-OXOGLUTARATE (2OG) AND FE(II)-DEPENDENT OXYGENASE SUPERFAMILY PROTEIN-RELATED"/>
    <property type="match status" value="1"/>
</dbReference>
<evidence type="ECO:0000313" key="3">
    <source>
        <dbReference type="EMBL" id="KAG6430016.1"/>
    </source>
</evidence>
<protein>
    <recommendedName>
        <fullName evidence="2">Fe2OG dioxygenase domain-containing protein</fullName>
    </recommendedName>
</protein>
<evidence type="ECO:0000259" key="2">
    <source>
        <dbReference type="PROSITE" id="PS51471"/>
    </source>
</evidence>